<evidence type="ECO:0000313" key="1">
    <source>
        <dbReference type="EMBL" id="KIK03614.1"/>
    </source>
</evidence>
<reference evidence="1 2" key="1">
    <citation type="submission" date="2014-04" db="EMBL/GenBank/DDBJ databases">
        <authorList>
            <consortium name="DOE Joint Genome Institute"/>
            <person name="Kuo A."/>
            <person name="Kohler A."/>
            <person name="Nagy L.G."/>
            <person name="Floudas D."/>
            <person name="Copeland A."/>
            <person name="Barry K.W."/>
            <person name="Cichocki N."/>
            <person name="Veneault-Fourrey C."/>
            <person name="LaButti K."/>
            <person name="Lindquist E.A."/>
            <person name="Lipzen A."/>
            <person name="Lundell T."/>
            <person name="Morin E."/>
            <person name="Murat C."/>
            <person name="Sun H."/>
            <person name="Tunlid A."/>
            <person name="Henrissat B."/>
            <person name="Grigoriev I.V."/>
            <person name="Hibbett D.S."/>
            <person name="Martin F."/>
            <person name="Nordberg H.P."/>
            <person name="Cantor M.N."/>
            <person name="Hua S.X."/>
        </authorList>
    </citation>
    <scope>NUCLEOTIDE SEQUENCE [LARGE SCALE GENOMIC DNA]</scope>
    <source>
        <strain evidence="1 2">LaAM-08-1</strain>
    </source>
</reference>
<dbReference type="EMBL" id="KN838578">
    <property type="protein sequence ID" value="KIK03614.1"/>
    <property type="molecule type" value="Genomic_DNA"/>
</dbReference>
<proteinExistence type="predicted"/>
<reference evidence="2" key="2">
    <citation type="submission" date="2015-01" db="EMBL/GenBank/DDBJ databases">
        <title>Evolutionary Origins and Diversification of the Mycorrhizal Mutualists.</title>
        <authorList>
            <consortium name="DOE Joint Genome Institute"/>
            <consortium name="Mycorrhizal Genomics Consortium"/>
            <person name="Kohler A."/>
            <person name="Kuo A."/>
            <person name="Nagy L.G."/>
            <person name="Floudas D."/>
            <person name="Copeland A."/>
            <person name="Barry K.W."/>
            <person name="Cichocki N."/>
            <person name="Veneault-Fourrey C."/>
            <person name="LaButti K."/>
            <person name="Lindquist E.A."/>
            <person name="Lipzen A."/>
            <person name="Lundell T."/>
            <person name="Morin E."/>
            <person name="Murat C."/>
            <person name="Riley R."/>
            <person name="Ohm R."/>
            <person name="Sun H."/>
            <person name="Tunlid A."/>
            <person name="Henrissat B."/>
            <person name="Grigoriev I.V."/>
            <person name="Hibbett D.S."/>
            <person name="Martin F."/>
        </authorList>
    </citation>
    <scope>NUCLEOTIDE SEQUENCE [LARGE SCALE GENOMIC DNA]</scope>
    <source>
        <strain evidence="2">LaAM-08-1</strain>
    </source>
</reference>
<accession>A0A0C9XPV1</accession>
<keyword evidence="2" id="KW-1185">Reference proteome</keyword>
<gene>
    <name evidence="1" type="ORF">K443DRAFT_469567</name>
</gene>
<protein>
    <submittedName>
        <fullName evidence="1">Uncharacterized protein</fullName>
    </submittedName>
</protein>
<dbReference type="Proteomes" id="UP000054477">
    <property type="component" value="Unassembled WGS sequence"/>
</dbReference>
<dbReference type="AlphaFoldDB" id="A0A0C9XPV1"/>
<dbReference type="HOGENOM" id="CLU_1510858_0_0_1"/>
<name>A0A0C9XPV1_9AGAR</name>
<organism evidence="1 2">
    <name type="scientific">Laccaria amethystina LaAM-08-1</name>
    <dbReference type="NCBI Taxonomy" id="1095629"/>
    <lineage>
        <taxon>Eukaryota</taxon>
        <taxon>Fungi</taxon>
        <taxon>Dikarya</taxon>
        <taxon>Basidiomycota</taxon>
        <taxon>Agaricomycotina</taxon>
        <taxon>Agaricomycetes</taxon>
        <taxon>Agaricomycetidae</taxon>
        <taxon>Agaricales</taxon>
        <taxon>Agaricineae</taxon>
        <taxon>Hydnangiaceae</taxon>
        <taxon>Laccaria</taxon>
    </lineage>
</organism>
<evidence type="ECO:0000313" key="2">
    <source>
        <dbReference type="Proteomes" id="UP000054477"/>
    </source>
</evidence>
<sequence length="178" mass="20637">MHCWHSNWISAVRVMTTSEEEETDANAALQSHGAEGGDRDCKSHFLSLRYCCMTDYGSHRAPCSGIDALTVNWREEECLVLVFYVRADLSFRYCSRIRRRSSNLRGMFTSAIPRFKMTYTWASQLATIRYDIEYRGSILSTVCGGRFLHPLKVLVQQMMLERREMNGQFKVSRTRRGI</sequence>